<protein>
    <submittedName>
        <fullName evidence="1">Uncharacterized protein</fullName>
    </submittedName>
</protein>
<proteinExistence type="predicted"/>
<name>A0A423IHB8_9PSED</name>
<reference evidence="1 2" key="1">
    <citation type="submission" date="2016-10" db="EMBL/GenBank/DDBJ databases">
        <title>Comparative genome analysis of multiple Pseudomonas spp. focuses on biocontrol and plant growth promoting traits.</title>
        <authorList>
            <person name="Tao X.-Y."/>
            <person name="Taylor C.G."/>
        </authorList>
    </citation>
    <scope>NUCLEOTIDE SEQUENCE [LARGE SCALE GENOMIC DNA]</scope>
    <source>
        <strain evidence="1 2">38D7</strain>
    </source>
</reference>
<gene>
    <name evidence="1" type="ORF">BK660_03945</name>
</gene>
<dbReference type="EMBL" id="MOBK01000001">
    <property type="protein sequence ID" value="RON24830.1"/>
    <property type="molecule type" value="Genomic_DNA"/>
</dbReference>
<sequence>MTPSGLKFRRKRPRLTRLIIQNKTPQLKKTRSVPTSNQNLNISRFKMAILILRGGSNILRISTETQHGNDEGAAGNMIQSAKN</sequence>
<evidence type="ECO:0000313" key="1">
    <source>
        <dbReference type="EMBL" id="RON24830.1"/>
    </source>
</evidence>
<dbReference type="AlphaFoldDB" id="A0A423IHB8"/>
<dbReference type="Proteomes" id="UP000285636">
    <property type="component" value="Unassembled WGS sequence"/>
</dbReference>
<comment type="caution">
    <text evidence="1">The sequence shown here is derived from an EMBL/GenBank/DDBJ whole genome shotgun (WGS) entry which is preliminary data.</text>
</comment>
<evidence type="ECO:0000313" key="2">
    <source>
        <dbReference type="Proteomes" id="UP000285636"/>
    </source>
</evidence>
<accession>A0A423IHB8</accession>
<organism evidence="1 2">
    <name type="scientific">Pseudomonas brassicacearum</name>
    <dbReference type="NCBI Taxonomy" id="930166"/>
    <lineage>
        <taxon>Bacteria</taxon>
        <taxon>Pseudomonadati</taxon>
        <taxon>Pseudomonadota</taxon>
        <taxon>Gammaproteobacteria</taxon>
        <taxon>Pseudomonadales</taxon>
        <taxon>Pseudomonadaceae</taxon>
        <taxon>Pseudomonas</taxon>
    </lineage>
</organism>